<keyword evidence="2" id="KW-1185">Reference proteome</keyword>
<name>A0A8R7PI71_TRIUA</name>
<reference evidence="1" key="2">
    <citation type="submission" date="2018-03" db="EMBL/GenBank/DDBJ databases">
        <title>The Triticum urartu genome reveals the dynamic nature of wheat genome evolution.</title>
        <authorList>
            <person name="Ling H."/>
            <person name="Ma B."/>
            <person name="Shi X."/>
            <person name="Liu H."/>
            <person name="Dong L."/>
            <person name="Sun H."/>
            <person name="Cao Y."/>
            <person name="Gao Q."/>
            <person name="Zheng S."/>
            <person name="Li Y."/>
            <person name="Yu Y."/>
            <person name="Du H."/>
            <person name="Qi M."/>
            <person name="Li Y."/>
            <person name="Yu H."/>
            <person name="Cui Y."/>
            <person name="Wang N."/>
            <person name="Chen C."/>
            <person name="Wu H."/>
            <person name="Zhao Y."/>
            <person name="Zhang J."/>
            <person name="Li Y."/>
            <person name="Zhou W."/>
            <person name="Zhang B."/>
            <person name="Hu W."/>
            <person name="Eijk M."/>
            <person name="Tang J."/>
            <person name="Witsenboer H."/>
            <person name="Zhao S."/>
            <person name="Li Z."/>
            <person name="Zhang A."/>
            <person name="Wang D."/>
            <person name="Liang C."/>
        </authorList>
    </citation>
    <scope>NUCLEOTIDE SEQUENCE [LARGE SCALE GENOMIC DNA]</scope>
    <source>
        <strain evidence="1">cv. G1812</strain>
    </source>
</reference>
<dbReference type="EnsemblPlants" id="TuG1812G0200004176.01.T01">
    <property type="protein sequence ID" value="TuG1812G0200004176.01.T01.cds412975"/>
    <property type="gene ID" value="TuG1812G0200004176.01"/>
</dbReference>
<organism evidence="1 2">
    <name type="scientific">Triticum urartu</name>
    <name type="common">Red wild einkorn</name>
    <name type="synonym">Crithodium urartu</name>
    <dbReference type="NCBI Taxonomy" id="4572"/>
    <lineage>
        <taxon>Eukaryota</taxon>
        <taxon>Viridiplantae</taxon>
        <taxon>Streptophyta</taxon>
        <taxon>Embryophyta</taxon>
        <taxon>Tracheophyta</taxon>
        <taxon>Spermatophyta</taxon>
        <taxon>Magnoliopsida</taxon>
        <taxon>Liliopsida</taxon>
        <taxon>Poales</taxon>
        <taxon>Poaceae</taxon>
        <taxon>BOP clade</taxon>
        <taxon>Pooideae</taxon>
        <taxon>Triticodae</taxon>
        <taxon>Triticeae</taxon>
        <taxon>Triticinae</taxon>
        <taxon>Triticum</taxon>
    </lineage>
</organism>
<reference evidence="2" key="1">
    <citation type="journal article" date="2013" name="Nature">
        <title>Draft genome of the wheat A-genome progenitor Triticum urartu.</title>
        <authorList>
            <person name="Ling H.Q."/>
            <person name="Zhao S."/>
            <person name="Liu D."/>
            <person name="Wang J."/>
            <person name="Sun H."/>
            <person name="Zhang C."/>
            <person name="Fan H."/>
            <person name="Li D."/>
            <person name="Dong L."/>
            <person name="Tao Y."/>
            <person name="Gao C."/>
            <person name="Wu H."/>
            <person name="Li Y."/>
            <person name="Cui Y."/>
            <person name="Guo X."/>
            <person name="Zheng S."/>
            <person name="Wang B."/>
            <person name="Yu K."/>
            <person name="Liang Q."/>
            <person name="Yang W."/>
            <person name="Lou X."/>
            <person name="Chen J."/>
            <person name="Feng M."/>
            <person name="Jian J."/>
            <person name="Zhang X."/>
            <person name="Luo G."/>
            <person name="Jiang Y."/>
            <person name="Liu J."/>
            <person name="Wang Z."/>
            <person name="Sha Y."/>
            <person name="Zhang B."/>
            <person name="Wu H."/>
            <person name="Tang D."/>
            <person name="Shen Q."/>
            <person name="Xue P."/>
            <person name="Zou S."/>
            <person name="Wang X."/>
            <person name="Liu X."/>
            <person name="Wang F."/>
            <person name="Yang Y."/>
            <person name="An X."/>
            <person name="Dong Z."/>
            <person name="Zhang K."/>
            <person name="Zhang X."/>
            <person name="Luo M.C."/>
            <person name="Dvorak J."/>
            <person name="Tong Y."/>
            <person name="Wang J."/>
            <person name="Yang H."/>
            <person name="Li Z."/>
            <person name="Wang D."/>
            <person name="Zhang A."/>
            <person name="Wang J."/>
        </authorList>
    </citation>
    <scope>NUCLEOTIDE SEQUENCE</scope>
    <source>
        <strain evidence="2">cv. G1812</strain>
    </source>
</reference>
<dbReference type="Gramene" id="TuG1812G0200004176.01.T01">
    <property type="protein sequence ID" value="TuG1812G0200004176.01.T01.cds412975"/>
    <property type="gene ID" value="TuG1812G0200004176.01"/>
</dbReference>
<accession>A0A8R7PI71</accession>
<evidence type="ECO:0000313" key="2">
    <source>
        <dbReference type="Proteomes" id="UP000015106"/>
    </source>
</evidence>
<sequence length="28" mass="3215">MFSKSFPFGINEKLENNICLLASKIWSP</sequence>
<reference evidence="1" key="3">
    <citation type="submission" date="2022-06" db="UniProtKB">
        <authorList>
            <consortium name="EnsemblPlants"/>
        </authorList>
    </citation>
    <scope>IDENTIFICATION</scope>
</reference>
<protein>
    <submittedName>
        <fullName evidence="1">Uncharacterized protein</fullName>
    </submittedName>
</protein>
<proteinExistence type="predicted"/>
<evidence type="ECO:0000313" key="1">
    <source>
        <dbReference type="EnsemblPlants" id="TuG1812G0200004176.01.T01.cds412975"/>
    </source>
</evidence>
<dbReference type="AlphaFoldDB" id="A0A8R7PI71"/>
<dbReference type="Proteomes" id="UP000015106">
    <property type="component" value="Chromosome 2"/>
</dbReference>